<dbReference type="InterPro" id="IPR003961">
    <property type="entry name" value="FN3_dom"/>
</dbReference>
<reference evidence="3 4" key="1">
    <citation type="submission" date="2015-09" db="EMBL/GenBank/DDBJ databases">
        <authorList>
            <consortium name="Pathogen Informatics"/>
        </authorList>
    </citation>
    <scope>NUCLEOTIDE SEQUENCE [LARGE SCALE GENOMIC DNA]</scope>
    <source>
        <strain evidence="3 4">2789STDY5608872</strain>
    </source>
</reference>
<sequence>MIKLGCYISLFFTLASCVIEDDIPYPVVDGAILSMEVEGQRAGEDGQSAEATINNTDRTVTLFVNDSVDISNLKIKRLKITDGAVLVGDSTACVDIKNFPTTGFASLDSISSTANTRVDFTSPVSFTVSTYQDYKWKVTVKQIINREIDVTNQVGNAVIDAYNRNVIIYVSPEQSLRDLQVNKMNLGGEYGTVEPDPTASTEKDYSSGSRQFFVGNAWEDVMQKWTVYVYHKSGESSASSEAFAMVTKASLSGKIQSGKTPVIEYKKQGDAAWNTLAASAVKVSGTSFTATVTGLKAQTTYQYRISVDGTAGEENSFTTAEEIALTNGSFDNWSQSEKNAKLWQPWGSGENSFWDTGNQGATTVGDSNSTPVTETSNGSGMAASLESKYIVIKFAAGNIFTGMYKKTDGTNGVLDFGRPFTSFPSKLRIHYKYNCATIDKVGDDTMASLKGRPDSCQIYIALTDWDAPLEIRTRPSERQLFDPNDSHVIAYGELTKGESVTSYTQADIVLNYRYTNRTPKYIVIVASSSKYGDYFTGGVGSKLWLDECELIYD</sequence>
<dbReference type="InterPro" id="IPR013783">
    <property type="entry name" value="Ig-like_fold"/>
</dbReference>
<dbReference type="Gene3D" id="2.60.40.10">
    <property type="entry name" value="Immunoglobulins"/>
    <property type="match status" value="1"/>
</dbReference>
<dbReference type="InterPro" id="IPR015914">
    <property type="entry name" value="PAPs_N"/>
</dbReference>
<evidence type="ECO:0000313" key="4">
    <source>
        <dbReference type="Proteomes" id="UP000095591"/>
    </source>
</evidence>
<evidence type="ECO:0000259" key="2">
    <source>
        <dbReference type="Pfam" id="PF16656"/>
    </source>
</evidence>
<dbReference type="Pfam" id="PF13201">
    <property type="entry name" value="PCMD"/>
    <property type="match status" value="1"/>
</dbReference>
<evidence type="ECO:0000259" key="1">
    <source>
        <dbReference type="Pfam" id="PF13201"/>
    </source>
</evidence>
<dbReference type="PROSITE" id="PS51257">
    <property type="entry name" value="PROKAR_LIPOPROTEIN"/>
    <property type="match status" value="1"/>
</dbReference>
<feature type="domain" description="Putative carbohydrate metabolism" evidence="1">
    <location>
        <begin position="330"/>
        <end position="551"/>
    </location>
</feature>
<accession>A0A173VWI0</accession>
<evidence type="ECO:0000313" key="3">
    <source>
        <dbReference type="EMBL" id="CUN31424.1"/>
    </source>
</evidence>
<dbReference type="InterPro" id="IPR038653">
    <property type="entry name" value="Put_CMD_sf"/>
</dbReference>
<dbReference type="Gene3D" id="2.60.120.890">
    <property type="entry name" value="BT2081, beta-jelly-roll domain"/>
    <property type="match status" value="1"/>
</dbReference>
<organism evidence="3 4">
    <name type="scientific">Parabacteroides distasonis</name>
    <dbReference type="NCBI Taxonomy" id="823"/>
    <lineage>
        <taxon>Bacteria</taxon>
        <taxon>Pseudomonadati</taxon>
        <taxon>Bacteroidota</taxon>
        <taxon>Bacteroidia</taxon>
        <taxon>Bacteroidales</taxon>
        <taxon>Tannerellaceae</taxon>
        <taxon>Parabacteroides</taxon>
    </lineage>
</organism>
<dbReference type="Gene3D" id="2.60.40.2340">
    <property type="match status" value="1"/>
</dbReference>
<dbReference type="Proteomes" id="UP000095591">
    <property type="component" value="Unassembled WGS sequence"/>
</dbReference>
<dbReference type="GO" id="GO:0003993">
    <property type="term" value="F:acid phosphatase activity"/>
    <property type="evidence" value="ECO:0007669"/>
    <property type="project" value="InterPro"/>
</dbReference>
<gene>
    <name evidence="3" type="ORF">ERS852429_03731</name>
</gene>
<dbReference type="AlphaFoldDB" id="A0A173VWI0"/>
<dbReference type="Pfam" id="PF16656">
    <property type="entry name" value="Pur_ac_phosph_N"/>
    <property type="match status" value="1"/>
</dbReference>
<dbReference type="InterPro" id="IPR025112">
    <property type="entry name" value="PCMD"/>
</dbReference>
<proteinExistence type="predicted"/>
<dbReference type="GO" id="GO:0046872">
    <property type="term" value="F:metal ion binding"/>
    <property type="evidence" value="ECO:0007669"/>
    <property type="project" value="InterPro"/>
</dbReference>
<name>A0A173VWI0_PARDI</name>
<feature type="domain" description="Purple acid phosphatase N-terminal" evidence="2">
    <location>
        <begin position="258"/>
        <end position="319"/>
    </location>
</feature>
<dbReference type="CDD" id="cd00063">
    <property type="entry name" value="FN3"/>
    <property type="match status" value="1"/>
</dbReference>
<protein>
    <submittedName>
        <fullName evidence="3">Putative glycoside hydrolase</fullName>
    </submittedName>
</protein>
<dbReference type="EMBL" id="CYXP01000010">
    <property type="protein sequence ID" value="CUN31424.1"/>
    <property type="molecule type" value="Genomic_DNA"/>
</dbReference>
<keyword evidence="3" id="KW-0378">Hydrolase</keyword>